<evidence type="ECO:0000256" key="6">
    <source>
        <dbReference type="ARBA" id="ARBA00022840"/>
    </source>
</evidence>
<keyword evidence="2 10" id="KW-0723">Serine/threonine-protein kinase</keyword>
<gene>
    <name evidence="10" type="ORF">SAMN05216276_1003156</name>
</gene>
<evidence type="ECO:0000256" key="5">
    <source>
        <dbReference type="ARBA" id="ARBA00022777"/>
    </source>
</evidence>
<dbReference type="GO" id="GO:0005524">
    <property type="term" value="F:ATP binding"/>
    <property type="evidence" value="ECO:0007669"/>
    <property type="project" value="UniProtKB-UniRule"/>
</dbReference>
<evidence type="ECO:0000256" key="4">
    <source>
        <dbReference type="ARBA" id="ARBA00022741"/>
    </source>
</evidence>
<dbReference type="Proteomes" id="UP000198282">
    <property type="component" value="Unassembled WGS sequence"/>
</dbReference>
<dbReference type="EC" id="2.7.11.1" evidence="1"/>
<dbReference type="Gene3D" id="3.30.200.20">
    <property type="entry name" value="Phosphorylase Kinase, domain 1"/>
    <property type="match status" value="1"/>
</dbReference>
<evidence type="ECO:0000256" key="7">
    <source>
        <dbReference type="PROSITE-ProRule" id="PRU10141"/>
    </source>
</evidence>
<evidence type="ECO:0000313" key="10">
    <source>
        <dbReference type="EMBL" id="SNS06309.1"/>
    </source>
</evidence>
<feature type="compositionally biased region" description="Low complexity" evidence="8">
    <location>
        <begin position="361"/>
        <end position="420"/>
    </location>
</feature>
<evidence type="ECO:0000259" key="9">
    <source>
        <dbReference type="PROSITE" id="PS50011"/>
    </source>
</evidence>
<dbReference type="OrthoDB" id="4716121at2"/>
<dbReference type="PROSITE" id="PS50011">
    <property type="entry name" value="PROTEIN_KINASE_DOM"/>
    <property type="match status" value="1"/>
</dbReference>
<dbReference type="GO" id="GO:0004674">
    <property type="term" value="F:protein serine/threonine kinase activity"/>
    <property type="evidence" value="ECO:0007669"/>
    <property type="project" value="UniProtKB-KW"/>
</dbReference>
<protein>
    <recommendedName>
        <fullName evidence="1">non-specific serine/threonine protein kinase</fullName>
        <ecNumber evidence="1">2.7.11.1</ecNumber>
    </recommendedName>
</protein>
<dbReference type="Gene3D" id="1.10.510.10">
    <property type="entry name" value="Transferase(Phosphotransferase) domain 1"/>
    <property type="match status" value="1"/>
</dbReference>
<reference evidence="10 11" key="1">
    <citation type="submission" date="2017-06" db="EMBL/GenBank/DDBJ databases">
        <authorList>
            <person name="Kim H.J."/>
            <person name="Triplett B.A."/>
        </authorList>
    </citation>
    <scope>NUCLEOTIDE SEQUENCE [LARGE SCALE GENOMIC DNA]</scope>
    <source>
        <strain evidence="10 11">CGMCC 4.2132</strain>
    </source>
</reference>
<dbReference type="PROSITE" id="PS00108">
    <property type="entry name" value="PROTEIN_KINASE_ST"/>
    <property type="match status" value="1"/>
</dbReference>
<feature type="compositionally biased region" description="Low complexity" evidence="8">
    <location>
        <begin position="563"/>
        <end position="604"/>
    </location>
</feature>
<keyword evidence="4 7" id="KW-0547">Nucleotide-binding</keyword>
<dbReference type="AlphaFoldDB" id="A0A239BEY2"/>
<evidence type="ECO:0000256" key="8">
    <source>
        <dbReference type="SAM" id="MobiDB-lite"/>
    </source>
</evidence>
<feature type="compositionally biased region" description="Pro residues" evidence="8">
    <location>
        <begin position="421"/>
        <end position="457"/>
    </location>
</feature>
<accession>A0A239BEY2</accession>
<dbReference type="SUPFAM" id="SSF56112">
    <property type="entry name" value="Protein kinase-like (PK-like)"/>
    <property type="match status" value="1"/>
</dbReference>
<evidence type="ECO:0000313" key="11">
    <source>
        <dbReference type="Proteomes" id="UP000198282"/>
    </source>
</evidence>
<feature type="binding site" evidence="7">
    <location>
        <position position="40"/>
    </location>
    <ligand>
        <name>ATP</name>
        <dbReference type="ChEBI" id="CHEBI:30616"/>
    </ligand>
</feature>
<evidence type="ECO:0000256" key="2">
    <source>
        <dbReference type="ARBA" id="ARBA00022527"/>
    </source>
</evidence>
<dbReference type="PROSITE" id="PS00107">
    <property type="entry name" value="PROTEIN_KINASE_ATP"/>
    <property type="match status" value="1"/>
</dbReference>
<keyword evidence="5 10" id="KW-0418">Kinase</keyword>
<feature type="region of interest" description="Disordered" evidence="8">
    <location>
        <begin position="541"/>
        <end position="660"/>
    </location>
</feature>
<dbReference type="PANTHER" id="PTHR43289">
    <property type="entry name" value="MITOGEN-ACTIVATED PROTEIN KINASE KINASE KINASE 20-RELATED"/>
    <property type="match status" value="1"/>
</dbReference>
<dbReference type="InterPro" id="IPR017441">
    <property type="entry name" value="Protein_kinase_ATP_BS"/>
</dbReference>
<dbReference type="Pfam" id="PF00069">
    <property type="entry name" value="Pkinase"/>
    <property type="match status" value="1"/>
</dbReference>
<dbReference type="EMBL" id="FZOD01000003">
    <property type="protein sequence ID" value="SNS06309.1"/>
    <property type="molecule type" value="Genomic_DNA"/>
</dbReference>
<sequence length="660" mass="68474">MTSIEWNLPGYTELRELGAGGGGRVVLARHDDSGARVAIKYLAEQLRDDADFLARFRSEARLLVELADDNVVQLYEYVEMAGGAAIVMEAVDAVSLRELLREHGSTGPEAALAVLKGSLTGLAAAHHTGLVHRDYKPENVLVQADGTSKLVDFGIAVQAGEIDRPAGTPPYMAPEQWTGGPASPATDVYAATTVFFECLTGHRPYRATERAVLMYQHQNAPIPVEEAPEAVRTLIARGMAKDPADRPSTAAGFVAELETAAVAGYGEDWEERGRRKLAALAALLPLLFRLNDPPGPAAGTTLFQTVLGTLRTRTTGVAVGAGLVVIAGGLGVYALAGDRSPQAQKINIVAAEPSPEAAALAPLSLPTPSTSPPVSASPDSSVSPPESPSEFSGPSESTAAGPSGEPPSSQASSPSSSPSPSVSPPASPSVSPSPKPPAKTPTPLPSKSPEPSPTPKPPKPEVRRVDVLRANLNARGTGVVSVSVDTANTRQVRLSVVFQAGQAVQQAVVPLSGATSYTRTVRFAFAKVACGSTWSVMATGDPSGGSSGANGRTPACPKPTPKPTATRTVKPTPKPTATRTARPTPKPTATRTARPTPKPTVTRTARPEPKPTATRTVKPRPATTRTVQTEPKATVARTIPAAPAPPSSKDTVKTSTERTS</sequence>
<keyword evidence="6 7" id="KW-0067">ATP-binding</keyword>
<dbReference type="InterPro" id="IPR008271">
    <property type="entry name" value="Ser/Thr_kinase_AS"/>
</dbReference>
<organism evidence="10 11">
    <name type="scientific">Streptosporangium subroseum</name>
    <dbReference type="NCBI Taxonomy" id="106412"/>
    <lineage>
        <taxon>Bacteria</taxon>
        <taxon>Bacillati</taxon>
        <taxon>Actinomycetota</taxon>
        <taxon>Actinomycetes</taxon>
        <taxon>Streptosporangiales</taxon>
        <taxon>Streptosporangiaceae</taxon>
        <taxon>Streptosporangium</taxon>
    </lineage>
</organism>
<proteinExistence type="predicted"/>
<dbReference type="InterPro" id="IPR000719">
    <property type="entry name" value="Prot_kinase_dom"/>
</dbReference>
<feature type="domain" description="Protein kinase" evidence="9">
    <location>
        <begin position="11"/>
        <end position="262"/>
    </location>
</feature>
<dbReference type="PANTHER" id="PTHR43289:SF6">
    <property type="entry name" value="SERINE_THREONINE-PROTEIN KINASE NEKL-3"/>
    <property type="match status" value="1"/>
</dbReference>
<feature type="region of interest" description="Disordered" evidence="8">
    <location>
        <begin position="361"/>
        <end position="463"/>
    </location>
</feature>
<feature type="compositionally biased region" description="Basic and acidic residues" evidence="8">
    <location>
        <begin position="650"/>
        <end position="660"/>
    </location>
</feature>
<dbReference type="CDD" id="cd14014">
    <property type="entry name" value="STKc_PknB_like"/>
    <property type="match status" value="1"/>
</dbReference>
<evidence type="ECO:0000256" key="3">
    <source>
        <dbReference type="ARBA" id="ARBA00022679"/>
    </source>
</evidence>
<keyword evidence="11" id="KW-1185">Reference proteome</keyword>
<dbReference type="PRINTS" id="PR01217">
    <property type="entry name" value="PRICHEXTENSN"/>
</dbReference>
<dbReference type="InterPro" id="IPR011009">
    <property type="entry name" value="Kinase-like_dom_sf"/>
</dbReference>
<evidence type="ECO:0000256" key="1">
    <source>
        <dbReference type="ARBA" id="ARBA00012513"/>
    </source>
</evidence>
<keyword evidence="3" id="KW-0808">Transferase</keyword>
<name>A0A239BEY2_9ACTN</name>
<dbReference type="RefSeq" id="WP_089205866.1">
    <property type="nucleotide sequence ID" value="NZ_FZOD01000003.1"/>
</dbReference>